<dbReference type="GO" id="GO:0005509">
    <property type="term" value="F:calcium ion binding"/>
    <property type="evidence" value="ECO:0007669"/>
    <property type="project" value="InterPro"/>
</dbReference>
<name>A0A0K6S8U4_9ALVE</name>
<organism evidence="4">
    <name type="scientific">Chromera velia CCMP2878</name>
    <dbReference type="NCBI Taxonomy" id="1169474"/>
    <lineage>
        <taxon>Eukaryota</taxon>
        <taxon>Sar</taxon>
        <taxon>Alveolata</taxon>
        <taxon>Colpodellida</taxon>
        <taxon>Chromeraceae</taxon>
        <taxon>Chromera</taxon>
    </lineage>
</organism>
<feature type="region of interest" description="Disordered" evidence="1">
    <location>
        <begin position="22"/>
        <end position="47"/>
    </location>
</feature>
<protein>
    <recommendedName>
        <fullName evidence="3">EF-hand domain-containing protein</fullName>
    </recommendedName>
</protein>
<keyword evidence="2" id="KW-1133">Transmembrane helix</keyword>
<dbReference type="AlphaFoldDB" id="A0A0K6S8U4"/>
<feature type="domain" description="EF-hand" evidence="3">
    <location>
        <begin position="226"/>
        <end position="261"/>
    </location>
</feature>
<gene>
    <name evidence="4" type="ORF">Cvel_5996.t2.CR2</name>
</gene>
<dbReference type="VEuPathDB" id="CryptoDB:Cvel_5996"/>
<dbReference type="EMBL" id="CDMZ01002072">
    <property type="protein sequence ID" value="CUC09936.1"/>
    <property type="molecule type" value="Genomic_DNA"/>
</dbReference>
<dbReference type="InterPro" id="IPR002048">
    <property type="entry name" value="EF_hand_dom"/>
</dbReference>
<evidence type="ECO:0000313" key="4">
    <source>
        <dbReference type="EMBL" id="CUC09936.1"/>
    </source>
</evidence>
<accession>A0A0K6S8U4</accession>
<evidence type="ECO:0000256" key="1">
    <source>
        <dbReference type="SAM" id="MobiDB-lite"/>
    </source>
</evidence>
<evidence type="ECO:0000256" key="2">
    <source>
        <dbReference type="SAM" id="Phobius"/>
    </source>
</evidence>
<dbReference type="PROSITE" id="PS50222">
    <property type="entry name" value="EF_HAND_2"/>
    <property type="match status" value="1"/>
</dbReference>
<proteinExistence type="predicted"/>
<keyword evidence="2" id="KW-0472">Membrane</keyword>
<feature type="transmembrane region" description="Helical" evidence="2">
    <location>
        <begin position="278"/>
        <end position="303"/>
    </location>
</feature>
<sequence length="389" mass="43532">MFADILSQIGLEEVLRSLEEENERTCIQQDRPEEQQEEETEEKQKTFTPTCRDIVGRFWASNDLCGLAPAQRSISKVSKVFHQWLLLRYGSRNSFNARAHRDAMRAVGKKAGESTGPGNHEGPTDPLTHSVSACVSDKAAALLEDLEQEDVETMWDVLDKGDIETELQKTENESGVLEGRGRGKWKSDRLIRRERGALALFFLGFSGLTFSAVESFVSDKLGLHKIGKEALMQAFDNFDRHKTGRLTLLELKSLLRFVATTQLQMRLMGRIGLSRRRIFLSTLLTLTVLALIFVFIMVAFTAFRKDPSDTEIMDTLVESGFAVLAAVGVGSWGSSNPLEKYVEALWLALESELQNRVALMAIRKKTFHNRVDSGADSRGGGVDELKKSQ</sequence>
<evidence type="ECO:0000259" key="3">
    <source>
        <dbReference type="PROSITE" id="PS50222"/>
    </source>
</evidence>
<reference evidence="4" key="1">
    <citation type="submission" date="2014-11" db="EMBL/GenBank/DDBJ databases">
        <title>Molecular phylogeny of cliff fern family Woodsiaceae with morphological implications.</title>
        <authorList>
            <person name="Shao Y.-Z."/>
            <person name="Wei R."/>
            <person name="Zhang X.-C."/>
        </authorList>
    </citation>
    <scope>NUCLEOTIDE SEQUENCE</scope>
</reference>
<feature type="transmembrane region" description="Helical" evidence="2">
    <location>
        <begin position="196"/>
        <end position="213"/>
    </location>
</feature>
<keyword evidence="2" id="KW-0812">Transmembrane</keyword>
<feature type="region of interest" description="Disordered" evidence="1">
    <location>
        <begin position="104"/>
        <end position="128"/>
    </location>
</feature>